<keyword evidence="4" id="KW-1185">Reference proteome</keyword>
<feature type="transmembrane region" description="Helical" evidence="1">
    <location>
        <begin position="118"/>
        <end position="139"/>
    </location>
</feature>
<dbReference type="PANTHER" id="PTHR33829:SF1">
    <property type="entry name" value="TRANSMEMBRANE PROTEIN"/>
    <property type="match status" value="1"/>
</dbReference>
<dbReference type="PANTHER" id="PTHR33829">
    <property type="entry name" value="OSJNBA0044M19.10 PROTEIN"/>
    <property type="match status" value="1"/>
</dbReference>
<dbReference type="InterPro" id="IPR056635">
    <property type="entry name" value="DUF7733"/>
</dbReference>
<protein>
    <recommendedName>
        <fullName evidence="2">DUF7733 domain-containing protein</fullName>
    </recommendedName>
</protein>
<feature type="transmembrane region" description="Helical" evidence="1">
    <location>
        <begin position="33"/>
        <end position="63"/>
    </location>
</feature>
<dbReference type="EMBL" id="NKXS01000316">
    <property type="protein sequence ID" value="PIN25074.1"/>
    <property type="molecule type" value="Genomic_DNA"/>
</dbReference>
<gene>
    <name evidence="3" type="ORF">CDL12_02191</name>
</gene>
<evidence type="ECO:0000259" key="2">
    <source>
        <dbReference type="Pfam" id="PF24867"/>
    </source>
</evidence>
<feature type="domain" description="DUF7733" evidence="2">
    <location>
        <begin position="26"/>
        <end position="213"/>
    </location>
</feature>
<feature type="transmembrane region" description="Helical" evidence="1">
    <location>
        <begin position="84"/>
        <end position="106"/>
    </location>
</feature>
<evidence type="ECO:0000313" key="4">
    <source>
        <dbReference type="Proteomes" id="UP000231279"/>
    </source>
</evidence>
<evidence type="ECO:0000313" key="3">
    <source>
        <dbReference type="EMBL" id="PIN25074.1"/>
    </source>
</evidence>
<keyword evidence="1" id="KW-0812">Transmembrane</keyword>
<keyword evidence="1" id="KW-0472">Membrane</keyword>
<dbReference type="AlphaFoldDB" id="A0A2G9I5Q1"/>
<evidence type="ECO:0000256" key="1">
    <source>
        <dbReference type="SAM" id="Phobius"/>
    </source>
</evidence>
<name>A0A2G9I5Q1_9LAMI</name>
<dbReference type="Proteomes" id="UP000231279">
    <property type="component" value="Unassembled WGS sequence"/>
</dbReference>
<accession>A0A2G9I5Q1</accession>
<keyword evidence="1" id="KW-1133">Transmembrane helix</keyword>
<reference evidence="4" key="1">
    <citation type="journal article" date="2018" name="Gigascience">
        <title>Genome assembly of the Pink Ipe (Handroanthus impetiginosus, Bignoniaceae), a highly valued, ecologically keystone Neotropical timber forest tree.</title>
        <authorList>
            <person name="Silva-Junior O.B."/>
            <person name="Grattapaglia D."/>
            <person name="Novaes E."/>
            <person name="Collevatti R.G."/>
        </authorList>
    </citation>
    <scope>NUCLEOTIDE SEQUENCE [LARGE SCALE GENOMIC DNA]</scope>
    <source>
        <strain evidence="4">cv. UFG-1</strain>
    </source>
</reference>
<sequence length="221" mass="24564">MSGKVSPSSHGSPPKEAPRTRRSYFTFHHVNSVVIMTLLSAAGMVTAADFGFVVFSVVYMYFLSKVAFPHTSSLPSPSLFEKTTILNLYVSFAAVVGIFLPVAYIIEGVFKGDKEGNLAAAPHLFLLASQVLMEGVSFWGNFSLPIRVFVPVFYNSRRIFTILDWLIEISYGESGMRSYMGRALAVANMALWCFNLFGFLLPVFLPKAFKIYYSSSNKTKD</sequence>
<feature type="transmembrane region" description="Helical" evidence="1">
    <location>
        <begin position="183"/>
        <end position="205"/>
    </location>
</feature>
<organism evidence="3 4">
    <name type="scientific">Handroanthus impetiginosus</name>
    <dbReference type="NCBI Taxonomy" id="429701"/>
    <lineage>
        <taxon>Eukaryota</taxon>
        <taxon>Viridiplantae</taxon>
        <taxon>Streptophyta</taxon>
        <taxon>Embryophyta</taxon>
        <taxon>Tracheophyta</taxon>
        <taxon>Spermatophyta</taxon>
        <taxon>Magnoliopsida</taxon>
        <taxon>eudicotyledons</taxon>
        <taxon>Gunneridae</taxon>
        <taxon>Pentapetalae</taxon>
        <taxon>asterids</taxon>
        <taxon>lamiids</taxon>
        <taxon>Lamiales</taxon>
        <taxon>Bignoniaceae</taxon>
        <taxon>Crescentiina</taxon>
        <taxon>Tabebuia alliance</taxon>
        <taxon>Handroanthus</taxon>
    </lineage>
</organism>
<dbReference type="OrthoDB" id="1906194at2759"/>
<proteinExistence type="predicted"/>
<dbReference type="Pfam" id="PF24867">
    <property type="entry name" value="DUF7733"/>
    <property type="match status" value="1"/>
</dbReference>
<comment type="caution">
    <text evidence="3">The sequence shown here is derived from an EMBL/GenBank/DDBJ whole genome shotgun (WGS) entry which is preliminary data.</text>
</comment>